<dbReference type="STRING" id="31958.SD37_20075"/>
<dbReference type="KEGG" id="aori:SD37_20075"/>
<accession>A0A193BZR8</accession>
<dbReference type="AlphaFoldDB" id="A0A193BZR8"/>
<reference evidence="1 2" key="1">
    <citation type="journal article" date="2015" name="Genome Announc.">
        <title>Draft Genome Sequence of Norvancomycin-Producing Strain Amycolatopsis orientalis CPCC200066.</title>
        <authorList>
            <person name="Lei X."/>
            <person name="Yuan F."/>
            <person name="Shi Y."/>
            <person name="Li X."/>
            <person name="Wang L."/>
            <person name="Hong B."/>
        </authorList>
    </citation>
    <scope>NUCLEOTIDE SEQUENCE [LARGE SCALE GENOMIC DNA]</scope>
    <source>
        <strain evidence="1 2">B-37</strain>
    </source>
</reference>
<evidence type="ECO:0000313" key="1">
    <source>
        <dbReference type="EMBL" id="ANN17717.1"/>
    </source>
</evidence>
<name>A0A193BZR8_AMYOR</name>
<keyword evidence="2" id="KW-1185">Reference proteome</keyword>
<organism evidence="1 2">
    <name type="scientific">Amycolatopsis orientalis</name>
    <name type="common">Nocardia orientalis</name>
    <dbReference type="NCBI Taxonomy" id="31958"/>
    <lineage>
        <taxon>Bacteria</taxon>
        <taxon>Bacillati</taxon>
        <taxon>Actinomycetota</taxon>
        <taxon>Actinomycetes</taxon>
        <taxon>Pseudonocardiales</taxon>
        <taxon>Pseudonocardiaceae</taxon>
        <taxon>Amycolatopsis</taxon>
    </lineage>
</organism>
<dbReference type="Proteomes" id="UP000093695">
    <property type="component" value="Chromosome"/>
</dbReference>
<protein>
    <recommendedName>
        <fullName evidence="3">Arylsulfatase</fullName>
    </recommendedName>
</protein>
<sequence length="202" mass="20839">MSVRIALISATPAAIPPAVDALATGFPRARPWNILDDRLLADVGEDGRTPALDGRMRRLIDYAVTGGADGVLLTCSLYGAVTKQVDAPVPLLAPDEAAFDDALSSGCRRILVVASLASALRDSTTRFEQAARDQGIAVEVGGVLAPDRLVETCRAKAGDRDLILLAQYSLAPAADELSAALGLPVVSGPRSAAARLKAVIGG</sequence>
<proteinExistence type="predicted"/>
<dbReference type="EMBL" id="CP016174">
    <property type="protein sequence ID" value="ANN17717.1"/>
    <property type="molecule type" value="Genomic_DNA"/>
</dbReference>
<gene>
    <name evidence="1" type="ORF">SD37_20075</name>
</gene>
<evidence type="ECO:0000313" key="2">
    <source>
        <dbReference type="Proteomes" id="UP000093695"/>
    </source>
</evidence>
<dbReference type="RefSeq" id="WP_044853328.1">
    <property type="nucleotide sequence ID" value="NZ_CP016174.1"/>
</dbReference>
<evidence type="ECO:0008006" key="3">
    <source>
        <dbReference type="Google" id="ProtNLM"/>
    </source>
</evidence>